<dbReference type="Gene3D" id="3.80.10.10">
    <property type="entry name" value="Ribonuclease Inhibitor"/>
    <property type="match status" value="1"/>
</dbReference>
<dbReference type="PRINTS" id="PR00364">
    <property type="entry name" value="DISEASERSIST"/>
</dbReference>
<evidence type="ECO:0000256" key="12">
    <source>
        <dbReference type="ARBA" id="ARBA00023054"/>
    </source>
</evidence>
<evidence type="ECO:0000259" key="16">
    <source>
        <dbReference type="Pfam" id="PF23598"/>
    </source>
</evidence>
<gene>
    <name evidence="17" type="ORF">RDI58_029526</name>
</gene>
<evidence type="ECO:0000313" key="18">
    <source>
        <dbReference type="Proteomes" id="UP001371456"/>
    </source>
</evidence>
<sequence>MAYAALTSAVCSLELFLRCNHPLLNNPQRKDQTLSLSKRIIALQEFLTDYEKIKHRHERLKLLEGKIKEKTYQVEDIVDSKLRKYFLAKNANYRRKAFSVLCRRLQVAIEEMEFIKKEVMKIKGDKISTSEFHKQVLLAGHILTSSPNVQQKPVGFQKDLEKIIDRLRGGPSELDIITVVGMAGIGKTTLAKRAYNDPSVVNWFDVRAWITVSQEYRERDILFDLFYSVVPPTNVINQESDKQAADQLLGGQMTHSSKEIYERRNQETADQVKKSLKYKRFLIVLDDMWSTDAWDNVSRLFPDDNVGSRIILSSRLIDVATYANPDRQPHRLNFLNNDEGWELLRQKLFGKKGCPFELEEIGRSIAEKCQGLPLAIVVVAGHLSKMSKTTDCWNTVAESVGSVVNREPGQCLDILALSYSHLPQHLKACFLYMGAFPEDFEIPVWKLIRLWVAEGFLNATGLTTVEEIAEECLEDLIDRSLVLAVKRSNGKLKTCKLHDIMRDFCLEESKRQNFLHFLKKQSLDVLSEGITALRRVSFNCSTIFSSYSFHPTDPTVSFSRSILGFNISQSPIFSFIDFKLLRVLDILDITSQYFPQFPSEIMQLVNLRYLALATSSEFPPAVSQFWSLQTLILHVYSRDSTLPREIWRMPNLRHLHIKPSICLPSQTNEERSGHNSLVLNNLQTLTNITLADCKTDVFSSTPKLRKLGICETVEYTYPVQIPWSDFPYTCENLWPYCSDTISDLWSDCLRNLALLPQLEALKIVGLRPPVQVPKLALHLNALPGNLKKLTLSFTYLPWESMASLCRLPNLEVLKLKNYALTGPKWEQVEEGFSSLKLLLIEMSDIKHWSASNDHFPVLEHLVLKSCLRLDSIPHDLGDIPTLQIIELENSSQSAVLSAKEIQEEQQNIGNETLEVRMERNFGRINAVATS</sequence>
<dbReference type="InterPro" id="IPR027417">
    <property type="entry name" value="P-loop_NTPase"/>
</dbReference>
<evidence type="ECO:0000256" key="7">
    <source>
        <dbReference type="ARBA" id="ARBA00022667"/>
    </source>
</evidence>
<dbReference type="Pfam" id="PF23598">
    <property type="entry name" value="LRR_14"/>
    <property type="match status" value="1"/>
</dbReference>
<dbReference type="InterPro" id="IPR036388">
    <property type="entry name" value="WH-like_DNA-bd_sf"/>
</dbReference>
<dbReference type="PANTHER" id="PTHR23155">
    <property type="entry name" value="DISEASE RESISTANCE PROTEIN RP"/>
    <property type="match status" value="1"/>
</dbReference>
<evidence type="ECO:0000256" key="10">
    <source>
        <dbReference type="ARBA" id="ARBA00022821"/>
    </source>
</evidence>
<accession>A0AAN8SWW8</accession>
<dbReference type="Gene3D" id="1.20.5.4130">
    <property type="match status" value="1"/>
</dbReference>
<keyword evidence="13" id="KW-0472">Membrane</keyword>
<evidence type="ECO:0000313" key="17">
    <source>
        <dbReference type="EMBL" id="KAK6774287.1"/>
    </source>
</evidence>
<dbReference type="FunFam" id="1.10.10.10:FF:000322">
    <property type="entry name" value="Probable disease resistance protein At1g63360"/>
    <property type="match status" value="1"/>
</dbReference>
<evidence type="ECO:0000256" key="2">
    <source>
        <dbReference type="ARBA" id="ARBA00004170"/>
    </source>
</evidence>
<evidence type="ECO:0000256" key="13">
    <source>
        <dbReference type="ARBA" id="ARBA00023136"/>
    </source>
</evidence>
<evidence type="ECO:0000259" key="14">
    <source>
        <dbReference type="Pfam" id="PF00931"/>
    </source>
</evidence>
<evidence type="ECO:0000256" key="9">
    <source>
        <dbReference type="ARBA" id="ARBA00022741"/>
    </source>
</evidence>
<dbReference type="GO" id="GO:0005524">
    <property type="term" value="F:ATP binding"/>
    <property type="evidence" value="ECO:0007669"/>
    <property type="project" value="UniProtKB-KW"/>
</dbReference>
<dbReference type="GO" id="GO:0009626">
    <property type="term" value="P:plant-type hypersensitive response"/>
    <property type="evidence" value="ECO:0007669"/>
    <property type="project" value="UniProtKB-KW"/>
</dbReference>
<dbReference type="InterPro" id="IPR044974">
    <property type="entry name" value="Disease_R_plants"/>
</dbReference>
<dbReference type="SUPFAM" id="SSF52058">
    <property type="entry name" value="L domain-like"/>
    <property type="match status" value="1"/>
</dbReference>
<dbReference type="PANTHER" id="PTHR23155:SF1152">
    <property type="entry name" value="AAA+ ATPASE DOMAIN-CONTAINING PROTEIN"/>
    <property type="match status" value="1"/>
</dbReference>
<keyword evidence="8" id="KW-0677">Repeat</keyword>
<keyword evidence="5" id="KW-0963">Cytoplasm</keyword>
<comment type="similarity">
    <text evidence="4">Belongs to the disease resistance NB-LRR family.</text>
</comment>
<dbReference type="SUPFAM" id="SSF52540">
    <property type="entry name" value="P-loop containing nucleoside triphosphate hydrolases"/>
    <property type="match status" value="1"/>
</dbReference>
<keyword evidence="9" id="KW-0547">Nucleotide-binding</keyword>
<organism evidence="17 18">
    <name type="scientific">Solanum bulbocastanum</name>
    <name type="common">Wild potato</name>
    <dbReference type="NCBI Taxonomy" id="147425"/>
    <lineage>
        <taxon>Eukaryota</taxon>
        <taxon>Viridiplantae</taxon>
        <taxon>Streptophyta</taxon>
        <taxon>Embryophyta</taxon>
        <taxon>Tracheophyta</taxon>
        <taxon>Spermatophyta</taxon>
        <taxon>Magnoliopsida</taxon>
        <taxon>eudicotyledons</taxon>
        <taxon>Gunneridae</taxon>
        <taxon>Pentapetalae</taxon>
        <taxon>asterids</taxon>
        <taxon>lamiids</taxon>
        <taxon>Solanales</taxon>
        <taxon>Solanaceae</taxon>
        <taxon>Solanoideae</taxon>
        <taxon>Solaneae</taxon>
        <taxon>Solanum</taxon>
    </lineage>
</organism>
<dbReference type="FunFam" id="3.40.50.300:FF:001091">
    <property type="entry name" value="Probable disease resistance protein At1g61300"/>
    <property type="match status" value="1"/>
</dbReference>
<evidence type="ECO:0000256" key="11">
    <source>
        <dbReference type="ARBA" id="ARBA00022840"/>
    </source>
</evidence>
<dbReference type="GO" id="GO:0043531">
    <property type="term" value="F:ADP binding"/>
    <property type="evidence" value="ECO:0007669"/>
    <property type="project" value="InterPro"/>
</dbReference>
<evidence type="ECO:0000256" key="6">
    <source>
        <dbReference type="ARBA" id="ARBA00022614"/>
    </source>
</evidence>
<name>A0AAN8SWW8_SOLBU</name>
<dbReference type="InterPro" id="IPR058922">
    <property type="entry name" value="WHD_DRP"/>
</dbReference>
<evidence type="ECO:0000256" key="1">
    <source>
        <dbReference type="ARBA" id="ARBA00002074"/>
    </source>
</evidence>
<comment type="caution">
    <text evidence="17">The sequence shown here is derived from an EMBL/GenBank/DDBJ whole genome shotgun (WGS) entry which is preliminary data.</text>
</comment>
<keyword evidence="10" id="KW-0611">Plant defense</keyword>
<dbReference type="Gene3D" id="3.40.50.300">
    <property type="entry name" value="P-loop containing nucleotide triphosphate hydrolases"/>
    <property type="match status" value="1"/>
</dbReference>
<evidence type="ECO:0000256" key="4">
    <source>
        <dbReference type="ARBA" id="ARBA00008894"/>
    </source>
</evidence>
<keyword evidence="11" id="KW-0067">ATP-binding</keyword>
<dbReference type="InterPro" id="IPR038005">
    <property type="entry name" value="RX-like_CC"/>
</dbReference>
<feature type="domain" description="Disease resistance R13L4/SHOC-2-like LRR" evidence="16">
    <location>
        <begin position="560"/>
        <end position="905"/>
    </location>
</feature>
<dbReference type="CDD" id="cd14798">
    <property type="entry name" value="RX-CC_like"/>
    <property type="match status" value="1"/>
</dbReference>
<dbReference type="InterPro" id="IPR032675">
    <property type="entry name" value="LRR_dom_sf"/>
</dbReference>
<evidence type="ECO:0000256" key="8">
    <source>
        <dbReference type="ARBA" id="ARBA00022737"/>
    </source>
</evidence>
<dbReference type="GO" id="GO:0051607">
    <property type="term" value="P:defense response to virus"/>
    <property type="evidence" value="ECO:0007669"/>
    <property type="project" value="UniProtKB-ARBA"/>
</dbReference>
<feature type="domain" description="Disease resistance protein winged helix" evidence="15">
    <location>
        <begin position="436"/>
        <end position="504"/>
    </location>
</feature>
<dbReference type="AlphaFoldDB" id="A0AAN8SWW8"/>
<keyword evidence="18" id="KW-1185">Reference proteome</keyword>
<evidence type="ECO:0000256" key="3">
    <source>
        <dbReference type="ARBA" id="ARBA00004496"/>
    </source>
</evidence>
<dbReference type="Pfam" id="PF23559">
    <property type="entry name" value="WHD_DRP"/>
    <property type="match status" value="1"/>
</dbReference>
<dbReference type="Gene3D" id="1.10.10.10">
    <property type="entry name" value="Winged helix-like DNA-binding domain superfamily/Winged helix DNA-binding domain"/>
    <property type="match status" value="1"/>
</dbReference>
<dbReference type="GO" id="GO:0005737">
    <property type="term" value="C:cytoplasm"/>
    <property type="evidence" value="ECO:0007669"/>
    <property type="project" value="UniProtKB-SubCell"/>
</dbReference>
<keyword evidence="6" id="KW-0433">Leucine-rich repeat</keyword>
<dbReference type="InterPro" id="IPR042197">
    <property type="entry name" value="Apaf_helical"/>
</dbReference>
<comment type="function">
    <text evidence="1">Confers resistance to late blight (Phytophthora infestans) races carrying the avirulence gene Avr1. Resistance proteins guard the plant against pathogens that contain an appropriate avirulence protein via an indirect interaction with this avirulence protein. That triggers a defense system including the hypersensitive response, which restricts the pathogen growth.</text>
</comment>
<dbReference type="Pfam" id="PF00931">
    <property type="entry name" value="NB-ARC"/>
    <property type="match status" value="1"/>
</dbReference>
<evidence type="ECO:0000256" key="5">
    <source>
        <dbReference type="ARBA" id="ARBA00022490"/>
    </source>
</evidence>
<evidence type="ECO:0000259" key="15">
    <source>
        <dbReference type="Pfam" id="PF23559"/>
    </source>
</evidence>
<keyword evidence="7" id="KW-0381">Hypersensitive response</keyword>
<dbReference type="InterPro" id="IPR002182">
    <property type="entry name" value="NB-ARC"/>
</dbReference>
<dbReference type="Gene3D" id="1.10.8.430">
    <property type="entry name" value="Helical domain of apoptotic protease-activating factors"/>
    <property type="match status" value="1"/>
</dbReference>
<proteinExistence type="inferred from homology"/>
<dbReference type="Proteomes" id="UP001371456">
    <property type="component" value="Unassembled WGS sequence"/>
</dbReference>
<comment type="subcellular location">
    <subcellularLocation>
        <location evidence="3">Cytoplasm</location>
    </subcellularLocation>
    <subcellularLocation>
        <location evidence="2">Membrane</location>
        <topology evidence="2">Peripheral membrane protein</topology>
    </subcellularLocation>
</comment>
<dbReference type="EMBL" id="JBANQN010000012">
    <property type="protein sequence ID" value="KAK6774287.1"/>
    <property type="molecule type" value="Genomic_DNA"/>
</dbReference>
<feature type="domain" description="NB-ARC" evidence="14">
    <location>
        <begin position="157"/>
        <end position="352"/>
    </location>
</feature>
<keyword evidence="12" id="KW-0175">Coiled coil</keyword>
<reference evidence="17 18" key="1">
    <citation type="submission" date="2024-02" db="EMBL/GenBank/DDBJ databases">
        <title>de novo genome assembly of Solanum bulbocastanum strain 11H21.</title>
        <authorList>
            <person name="Hosaka A.J."/>
        </authorList>
    </citation>
    <scope>NUCLEOTIDE SEQUENCE [LARGE SCALE GENOMIC DNA]</scope>
    <source>
        <tissue evidence="17">Young leaves</tissue>
    </source>
</reference>
<dbReference type="InterPro" id="IPR055414">
    <property type="entry name" value="LRR_R13L4/SHOC2-like"/>
</dbReference>
<dbReference type="GO" id="GO:0016020">
    <property type="term" value="C:membrane"/>
    <property type="evidence" value="ECO:0007669"/>
    <property type="project" value="UniProtKB-SubCell"/>
</dbReference>
<protein>
    <submittedName>
        <fullName evidence="17">Uncharacterized protein</fullName>
    </submittedName>
</protein>